<dbReference type="SUPFAM" id="SSF51445">
    <property type="entry name" value="(Trans)glycosidases"/>
    <property type="match status" value="1"/>
</dbReference>
<feature type="active site" description="Nucleophile" evidence="8">
    <location>
        <position position="339"/>
    </location>
</feature>
<keyword evidence="7" id="KW-0119">Carbohydrate metabolism</keyword>
<dbReference type="AlphaFoldDB" id="A0A098LKG1"/>
<dbReference type="GO" id="GO:0005737">
    <property type="term" value="C:cytoplasm"/>
    <property type="evidence" value="ECO:0007669"/>
    <property type="project" value="TreeGrafter"/>
</dbReference>
<dbReference type="PANTHER" id="PTHR43651">
    <property type="entry name" value="1,4-ALPHA-GLUCAN-BRANCHING ENZYME"/>
    <property type="match status" value="1"/>
</dbReference>
<dbReference type="SUPFAM" id="SSF51011">
    <property type="entry name" value="Glycosyl hydrolase domain"/>
    <property type="match status" value="1"/>
</dbReference>
<dbReference type="PANTHER" id="PTHR43651:SF3">
    <property type="entry name" value="1,4-ALPHA-GLUCAN-BRANCHING ENZYME"/>
    <property type="match status" value="1"/>
</dbReference>
<dbReference type="InterPro" id="IPR037439">
    <property type="entry name" value="Branching_enzy"/>
</dbReference>
<dbReference type="InterPro" id="IPR004193">
    <property type="entry name" value="Glyco_hydro_13_N"/>
</dbReference>
<evidence type="ECO:0000256" key="7">
    <source>
        <dbReference type="ARBA" id="ARBA00023277"/>
    </source>
</evidence>
<reference evidence="10 11" key="1">
    <citation type="submission" date="2014-09" db="EMBL/GenBank/DDBJ databases">
        <title>Sporocytophaga myxococcoides PG-01 genome sequencing.</title>
        <authorList>
            <person name="Liu L."/>
            <person name="Gao P.J."/>
            <person name="Chen G.J."/>
            <person name="Wang L.S."/>
        </authorList>
    </citation>
    <scope>NUCLEOTIDE SEQUENCE [LARGE SCALE GENOMIC DNA]</scope>
    <source>
        <strain evidence="10 11">PG-01</strain>
    </source>
</reference>
<dbReference type="Gene3D" id="2.60.40.10">
    <property type="entry name" value="Immunoglobulins"/>
    <property type="match status" value="1"/>
</dbReference>
<dbReference type="PIRSF" id="PIRSF000463">
    <property type="entry name" value="GlgB"/>
    <property type="match status" value="1"/>
</dbReference>
<dbReference type="Pfam" id="PF02806">
    <property type="entry name" value="Alpha-amylase_C"/>
    <property type="match status" value="1"/>
</dbReference>
<evidence type="ECO:0000256" key="3">
    <source>
        <dbReference type="ARBA" id="ARBA00009000"/>
    </source>
</evidence>
<dbReference type="InterPro" id="IPR014756">
    <property type="entry name" value="Ig_E-set"/>
</dbReference>
<feature type="domain" description="Glycosyl hydrolase family 13 catalytic" evidence="9">
    <location>
        <begin position="196"/>
        <end position="547"/>
    </location>
</feature>
<dbReference type="Pfam" id="PF00128">
    <property type="entry name" value="Alpha-amylase"/>
    <property type="match status" value="1"/>
</dbReference>
<dbReference type="CDD" id="cd11321">
    <property type="entry name" value="AmyAc_bac_euk_BE"/>
    <property type="match status" value="1"/>
</dbReference>
<keyword evidence="5" id="KW-0328">Glycosyltransferase</keyword>
<dbReference type="Gene3D" id="2.60.40.1180">
    <property type="entry name" value="Golgi alpha-mannosidase II"/>
    <property type="match status" value="1"/>
</dbReference>
<evidence type="ECO:0000256" key="4">
    <source>
        <dbReference type="ARBA" id="ARBA00012541"/>
    </source>
</evidence>
<dbReference type="GO" id="GO:0043169">
    <property type="term" value="F:cation binding"/>
    <property type="evidence" value="ECO:0007669"/>
    <property type="project" value="InterPro"/>
</dbReference>
<dbReference type="Proteomes" id="UP000030185">
    <property type="component" value="Unassembled WGS sequence"/>
</dbReference>
<evidence type="ECO:0000256" key="6">
    <source>
        <dbReference type="ARBA" id="ARBA00022679"/>
    </source>
</evidence>
<evidence type="ECO:0000256" key="2">
    <source>
        <dbReference type="ARBA" id="ARBA00002953"/>
    </source>
</evidence>
<comment type="caution">
    <text evidence="10">The sequence shown here is derived from an EMBL/GenBank/DDBJ whole genome shotgun (WGS) entry which is preliminary data.</text>
</comment>
<protein>
    <recommendedName>
        <fullName evidence="4">1,4-alpha-glucan branching enzyme</fullName>
        <ecNumber evidence="4">2.4.1.18</ecNumber>
    </recommendedName>
</protein>
<dbReference type="GO" id="GO:0003844">
    <property type="term" value="F:1,4-alpha-glucan branching enzyme activity"/>
    <property type="evidence" value="ECO:0007669"/>
    <property type="project" value="UniProtKB-EC"/>
</dbReference>
<dbReference type="RefSeq" id="WP_231570088.1">
    <property type="nucleotide sequence ID" value="NZ_BBLT01000013.1"/>
</dbReference>
<keyword evidence="6" id="KW-0808">Transferase</keyword>
<comment type="function">
    <text evidence="2">Catalyzes the formation of the alpha-1,6-glucosidic linkages in glycogen by scission of a 1,4-alpha-linked oligosaccharide from growing alpha-1,4-glucan chains and the subsequent attachment of the oligosaccharide to the alpha-1,6 position.</text>
</comment>
<dbReference type="Pfam" id="PF02922">
    <property type="entry name" value="CBM_48"/>
    <property type="match status" value="1"/>
</dbReference>
<name>A0A098LKG1_9BACT</name>
<feature type="active site" description="Proton donor" evidence="8">
    <location>
        <position position="392"/>
    </location>
</feature>
<evidence type="ECO:0000256" key="1">
    <source>
        <dbReference type="ARBA" id="ARBA00000826"/>
    </source>
</evidence>
<organism evidence="10 11">
    <name type="scientific">Sporocytophaga myxococcoides</name>
    <dbReference type="NCBI Taxonomy" id="153721"/>
    <lineage>
        <taxon>Bacteria</taxon>
        <taxon>Pseudomonadati</taxon>
        <taxon>Bacteroidota</taxon>
        <taxon>Cytophagia</taxon>
        <taxon>Cytophagales</taxon>
        <taxon>Cytophagaceae</taxon>
        <taxon>Sporocytophaga</taxon>
    </lineage>
</organism>
<dbReference type="GO" id="GO:0005978">
    <property type="term" value="P:glycogen biosynthetic process"/>
    <property type="evidence" value="ECO:0007669"/>
    <property type="project" value="InterPro"/>
</dbReference>
<dbReference type="STRING" id="153721.MYP_4685"/>
<keyword evidence="11" id="KW-1185">Reference proteome</keyword>
<evidence type="ECO:0000259" key="9">
    <source>
        <dbReference type="SMART" id="SM00642"/>
    </source>
</evidence>
<dbReference type="InterPro" id="IPR017853">
    <property type="entry name" value="GH"/>
</dbReference>
<sequence>MTVKEKEKLPLIQDDPWLEPYNDDVEARLERYHKALSEIQKAYGSLSNFADAHKYYGVNFDNEKNGWWYREWAPKAHQLFLTGDFNQWNRGSHSLTRNPRGDWEIFLPYDQYKDTFVHGSRIKVHVVANNGAMDRIPAYIQKVIQDPQTYDFSGQLWFEPSPFQWGPYNLNLQDVLKEPIIYEAHVGMAQEKEGLGTYIEFADEILPRIKDYGYNSIQLMAVMEHPYYGSFGYHVSNFFAASSRFGNPEDLKYLINKAHELGIAVIMDIVHSHAVKNLSEGLNEFDGTDHQYFHSGGRGYHEGWDSKIFDYGKWEVKQFLLSNVKYWLEEYKFDGFRFDGVTSMLYFHHGSTSFDHYDKYFKNDVEWDAITYLQLANELIKEVNPNAISIAEDVSGMPGLCRTVEEGGLGFDYRLAMGIPDYWIKILKERSDEDWDINEMWSVLSNRRWKEKTIAYAESHDQALVGDKTLAFWLMDKEMYFHMLVDDPNVVIDRGIALHKMIRLFTISLGGEGYLNFMGNEFGHPEWIDFPRQGNNWSYKYARRQWTLVDSKNLKYQYLANFDKAMIHCIKENHIVSALHGRQINMDSANKVIIFERNNLIFIFNFSIGNSIFGYRFRAPEMGRYKIILNSDEKEFGGFGRVDTDFIHETDEFQSLSIYLTNRTALVMKKID</sequence>
<gene>
    <name evidence="10" type="ORF">MYP_4685</name>
</gene>
<dbReference type="InterPro" id="IPR013780">
    <property type="entry name" value="Glyco_hydro_b"/>
</dbReference>
<dbReference type="InterPro" id="IPR006048">
    <property type="entry name" value="A-amylase/branching_C"/>
</dbReference>
<evidence type="ECO:0000256" key="5">
    <source>
        <dbReference type="ARBA" id="ARBA00022676"/>
    </source>
</evidence>
<dbReference type="EMBL" id="BBLT01000013">
    <property type="protein sequence ID" value="GAL87455.1"/>
    <property type="molecule type" value="Genomic_DNA"/>
</dbReference>
<dbReference type="eggNOG" id="COG0296">
    <property type="taxonomic scope" value="Bacteria"/>
</dbReference>
<dbReference type="SUPFAM" id="SSF81296">
    <property type="entry name" value="E set domains"/>
    <property type="match status" value="1"/>
</dbReference>
<evidence type="ECO:0000313" key="10">
    <source>
        <dbReference type="EMBL" id="GAL87455.1"/>
    </source>
</evidence>
<proteinExistence type="inferred from homology"/>
<dbReference type="FunFam" id="3.20.20.80:FF:000001">
    <property type="entry name" value="1,4-alpha-glucan branching enzyme"/>
    <property type="match status" value="1"/>
</dbReference>
<dbReference type="Gene3D" id="3.20.20.80">
    <property type="entry name" value="Glycosidases"/>
    <property type="match status" value="1"/>
</dbReference>
<comment type="catalytic activity">
    <reaction evidence="1">
        <text>Transfers a segment of a (1-&gt;4)-alpha-D-glucan chain to a primary hydroxy group in a similar glucan chain.</text>
        <dbReference type="EC" id="2.4.1.18"/>
    </reaction>
</comment>
<comment type="similarity">
    <text evidence="3">Belongs to the glycosyl hydrolase 13 family. GlgB subfamily.</text>
</comment>
<dbReference type="InterPro" id="IPR013783">
    <property type="entry name" value="Ig-like_fold"/>
</dbReference>
<accession>A0A098LKG1</accession>
<dbReference type="InterPro" id="IPR006047">
    <property type="entry name" value="GH13_cat_dom"/>
</dbReference>
<evidence type="ECO:0000313" key="11">
    <source>
        <dbReference type="Proteomes" id="UP000030185"/>
    </source>
</evidence>
<dbReference type="CDD" id="cd02854">
    <property type="entry name" value="E_set_GBE_euk_N"/>
    <property type="match status" value="1"/>
</dbReference>
<dbReference type="SMART" id="SM00642">
    <property type="entry name" value="Aamy"/>
    <property type="match status" value="1"/>
</dbReference>
<evidence type="ECO:0000256" key="8">
    <source>
        <dbReference type="PIRSR" id="PIRSR000463-1"/>
    </source>
</evidence>
<dbReference type="GO" id="GO:0004553">
    <property type="term" value="F:hydrolase activity, hydrolyzing O-glycosyl compounds"/>
    <property type="evidence" value="ECO:0007669"/>
    <property type="project" value="InterPro"/>
</dbReference>
<dbReference type="EC" id="2.4.1.18" evidence="4"/>